<dbReference type="InterPro" id="IPR011635">
    <property type="entry name" value="CARDB"/>
</dbReference>
<evidence type="ECO:0000313" key="4">
    <source>
        <dbReference type="Proteomes" id="UP000315385"/>
    </source>
</evidence>
<dbReference type="Proteomes" id="UP000315385">
    <property type="component" value="Unassembled WGS sequence"/>
</dbReference>
<evidence type="ECO:0000313" key="3">
    <source>
        <dbReference type="EMBL" id="TQQ82041.1"/>
    </source>
</evidence>
<keyword evidence="4" id="KW-1185">Reference proteome</keyword>
<sequence length="1243" mass="127776">MSGTREKFNAVFFAAIMVLSMVAFGTAFAGSAAAIDSAETTAEDIDLTAGTVTQELNFTLQNGTDYADSGGVSAETTINVSETGADLSVSGVSLDNATAVGGTSGGTDFSGTQVTETSDTANDYVNVTVDESQLTGGEANAIDITVTVTYDDGTVASDLTHTIESDGGSAGSGETDTTPTFDVLGLEITNVEPAGDQVITQGSDILYNVTVENTGANSETGVEVAVGGAGGSASNTTTAVPASGTVEFTELNPSTSNLATGDTEDATITTNSDGAFAHDTVVNTVTARDDDNALISGEITDRQNLAGIDTAVAERLEVTIVESGNSGGTTVVNSVPFSDFDTLAGNNPLVDTANFIPGETDQYSIELATFGQGSQYDITINDPQNEFSTLAGSTEPLGPGQNDDQPLRLQRNVDADRLTVLDDGEVDRIESDIGSGAVPIDPAPSSLESTSDDVDATVTLDTFTETADTTDFGTTAGELAPYDDQTGEVDVTVANVDDATFQGNVNVDPDPADTDENGTSSVDVNLDFAGAGVTPSDVSETVNVDLEFNASTNASASDTVTVSFVPDIGDTGTISGDVDEVNESIGLGVESNVESAENVPVHAVQIDSVLDNSITIEDGLSLEDAPANVDGTAVNSEDPADNVRIATDDQFRVVTYSDGEEIVQDPRSDYIVTTGATTTEVVQNETEPGFNILSEGDQNPIDVHFLQPNEYQVQQKVTLTLADNSQETRWLNATVNEAPGALGGTGAAQASANDVFDVPDDQDLTYEAIEEQFSSERAVPTDRTNSDGEFELLNLPTAAGGSQYLVVAGAGDSESADGQNRMGFANFAGYSVVDVDDNADATPSSVDLSVQQYEPLIDIQYDLDATVEDADGEQVKETNIAQGNDRTVEVQVSSSEVGANEEPTPVGAGVELDDLSLIDNPTDPNSVGSLDFDNLETNEDGVVTATFEAASAGDGTVNVTASASDDTAGGASTTGSQQAEVTVFGAATITGDVVNENGNNLPGATLRLYKNANDVDVDGAAVSTVEAGDEGSYTFIENQTSGERLQSGQDWVVEAEFDGDTETRAFNDISTGTNDGDIVIVGGDPAASANYQIGGDLGSQTATAGEETSIDVTVSNQGQAEGDQQTVEWVVGGNVVDSATVGPLDVGESETVTLTTTVPANLAGQTVGWYVQTDDDSTEDDGTSLVVLTEDGEEPTIITYAGDNGVVGPQGLGDAAADFRNGEIGPGELGDVAAAFRNGEPVL</sequence>
<reference evidence="3 4" key="1">
    <citation type="submission" date="2019-02" db="EMBL/GenBank/DDBJ databases">
        <title>Halonotius sp. a new haloqrchaeon isolated from saline water.</title>
        <authorList>
            <person name="Duran-Viseras A."/>
            <person name="Sanchez-Porro C."/>
            <person name="Ventosa A."/>
        </authorList>
    </citation>
    <scope>NUCLEOTIDE SEQUENCE [LARGE SCALE GENOMIC DNA]</scope>
    <source>
        <strain evidence="3 4">F9-27</strain>
    </source>
</reference>
<accession>A0A544QRI0</accession>
<evidence type="ECO:0000256" key="1">
    <source>
        <dbReference type="SAM" id="MobiDB-lite"/>
    </source>
</evidence>
<dbReference type="AlphaFoldDB" id="A0A544QRI0"/>
<comment type="caution">
    <text evidence="3">The sequence shown here is derived from an EMBL/GenBank/DDBJ whole genome shotgun (WGS) entry which is preliminary data.</text>
</comment>
<dbReference type="Gene3D" id="2.60.40.10">
    <property type="entry name" value="Immunoglobulins"/>
    <property type="match status" value="1"/>
</dbReference>
<protein>
    <recommendedName>
        <fullName evidence="2">CARDB domain-containing protein</fullName>
    </recommendedName>
</protein>
<dbReference type="Pfam" id="PF07705">
    <property type="entry name" value="CARDB"/>
    <property type="match status" value="1"/>
</dbReference>
<feature type="domain" description="CARDB" evidence="2">
    <location>
        <begin position="1097"/>
        <end position="1177"/>
    </location>
</feature>
<feature type="region of interest" description="Disordered" evidence="1">
    <location>
        <begin position="432"/>
        <end position="452"/>
    </location>
</feature>
<organism evidence="3 4">
    <name type="scientific">Halonotius roseus</name>
    <dbReference type="NCBI Taxonomy" id="2511997"/>
    <lineage>
        <taxon>Archaea</taxon>
        <taxon>Methanobacteriati</taxon>
        <taxon>Methanobacteriota</taxon>
        <taxon>Stenosarchaea group</taxon>
        <taxon>Halobacteria</taxon>
        <taxon>Halobacteriales</taxon>
        <taxon>Haloferacaceae</taxon>
        <taxon>Halonotius</taxon>
    </lineage>
</organism>
<gene>
    <name evidence="3" type="ORF">EWF95_03620</name>
</gene>
<dbReference type="InterPro" id="IPR026452">
    <property type="entry name" value="Surf_glycop_sig_pep"/>
</dbReference>
<dbReference type="RefSeq" id="WP_142442693.1">
    <property type="nucleotide sequence ID" value="NZ_SESI01000001.1"/>
</dbReference>
<proteinExistence type="predicted"/>
<dbReference type="NCBIfam" id="TIGR04207">
    <property type="entry name" value="halo_sig_pep"/>
    <property type="match status" value="1"/>
</dbReference>
<evidence type="ECO:0000259" key="2">
    <source>
        <dbReference type="Pfam" id="PF07705"/>
    </source>
</evidence>
<name>A0A544QRI0_9EURY</name>
<dbReference type="InterPro" id="IPR013783">
    <property type="entry name" value="Ig-like_fold"/>
</dbReference>
<dbReference type="EMBL" id="SESI01000001">
    <property type="protein sequence ID" value="TQQ82041.1"/>
    <property type="molecule type" value="Genomic_DNA"/>
</dbReference>
<dbReference type="OrthoDB" id="325633at2157"/>